<feature type="binding site" evidence="4">
    <location>
        <position position="213"/>
    </location>
    <ligand>
        <name>allantoate</name>
        <dbReference type="ChEBI" id="CHEBI:17536"/>
    </ligand>
</feature>
<dbReference type="AlphaFoldDB" id="A0A4Q7NXY2"/>
<protein>
    <submittedName>
        <fullName evidence="6">Allantoate deiminase</fullName>
    </submittedName>
</protein>
<keyword evidence="7" id="KW-1185">Reference proteome</keyword>
<dbReference type="PIRSF" id="PIRSF001235">
    <property type="entry name" value="Amidase_carbamoylase"/>
    <property type="match status" value="1"/>
</dbReference>
<dbReference type="GO" id="GO:0046872">
    <property type="term" value="F:metal ion binding"/>
    <property type="evidence" value="ECO:0007669"/>
    <property type="project" value="UniProtKB-KW"/>
</dbReference>
<feature type="binding site" evidence="3">
    <location>
        <position position="80"/>
    </location>
    <ligand>
        <name>Zn(2+)</name>
        <dbReference type="ChEBI" id="CHEBI:29105"/>
        <label>1</label>
    </ligand>
</feature>
<dbReference type="Gene3D" id="3.40.630.10">
    <property type="entry name" value="Zn peptidases"/>
    <property type="match status" value="1"/>
</dbReference>
<evidence type="ECO:0000256" key="3">
    <source>
        <dbReference type="PIRSR" id="PIRSR001235-1"/>
    </source>
</evidence>
<feature type="binding site" evidence="3">
    <location>
        <position position="375"/>
    </location>
    <ligand>
        <name>Zn(2+)</name>
        <dbReference type="ChEBI" id="CHEBI:29105"/>
        <label>2</label>
    </ligand>
</feature>
<feature type="binding site" evidence="3">
    <location>
        <position position="188"/>
    </location>
    <ligand>
        <name>Zn(2+)</name>
        <dbReference type="ChEBI" id="CHEBI:29105"/>
        <label>1</label>
    </ligand>
</feature>
<name>A0A4Q7NXY2_9FIRM</name>
<feature type="binding site" evidence="3">
    <location>
        <position position="91"/>
    </location>
    <ligand>
        <name>Zn(2+)</name>
        <dbReference type="ChEBI" id="CHEBI:29105"/>
        <label>1</label>
    </ligand>
</feature>
<comment type="cofactor">
    <cofactor evidence="3">
        <name>Zn(2+)</name>
        <dbReference type="ChEBI" id="CHEBI:29105"/>
    </cofactor>
    <text evidence="3">Binds 2 Zn(2+) ions per subunit.</text>
</comment>
<sequence>MNINEQRLWNQLEELGKIGRQEDGSITRFPFTMEDRQAEELIAGYMKDAGLEVSRDAAGNLIGRWAGAEPEANAVICGSHYDTVQNGGRFDGSLGVLGGIEAVRQLREEGFRPRRPVLVIGFKDEEGNRFGYGMVGSKSVCGFSSKDGLQSKDQAGFSLYEAMKEAGLQPDRLESCRIPNIRCMLELHIEQGRVLENSNCSVGIVTGIAGLIRHMVTIYGESGHSGATPMEGRKDPAVQMSRWILRITELAEAHENCVATVGSIKTFPGQCNIICSHVTFSLDLRCTDDKYIQYVLDEMHCFEKQHSMKVQYRLDQQLPAAPCDRNLQMKMEEICRENHISHRHFMSGAGHDAMNFRGLCPIGMIFVPSMNGYSHRKEEFTSMEDCGRGVFVLKEMLRSEAEAAKQ</sequence>
<dbReference type="EMBL" id="SGXF01000010">
    <property type="protein sequence ID" value="RZS92155.1"/>
    <property type="molecule type" value="Genomic_DNA"/>
</dbReference>
<keyword evidence="2" id="KW-0378">Hydrolase</keyword>
<keyword evidence="3" id="KW-0862">Zinc</keyword>
<evidence type="ECO:0000256" key="2">
    <source>
        <dbReference type="ARBA" id="ARBA00022801"/>
    </source>
</evidence>
<feature type="domain" description="Peptidase M20 dimerisation" evidence="5">
    <location>
        <begin position="207"/>
        <end position="288"/>
    </location>
</feature>
<dbReference type="Proteomes" id="UP000292927">
    <property type="component" value="Unassembled WGS sequence"/>
</dbReference>
<dbReference type="OrthoDB" id="9808195at2"/>
<dbReference type="GO" id="GO:0016813">
    <property type="term" value="F:hydrolase activity, acting on carbon-nitrogen (but not peptide) bonds, in linear amidines"/>
    <property type="evidence" value="ECO:0007669"/>
    <property type="project" value="InterPro"/>
</dbReference>
<dbReference type="CDD" id="cd03884">
    <property type="entry name" value="M20_bAS"/>
    <property type="match status" value="1"/>
</dbReference>
<evidence type="ECO:0000256" key="4">
    <source>
        <dbReference type="PIRSR" id="PIRSR001235-2"/>
    </source>
</evidence>
<dbReference type="InterPro" id="IPR036264">
    <property type="entry name" value="Bact_exopeptidase_dim_dom"/>
</dbReference>
<dbReference type="NCBIfam" id="NF006771">
    <property type="entry name" value="PRK09290.1-5"/>
    <property type="match status" value="1"/>
</dbReference>
<feature type="binding site" evidence="4">
    <location>
        <position position="272"/>
    </location>
    <ligand>
        <name>allantoate</name>
        <dbReference type="ChEBI" id="CHEBI:17536"/>
    </ligand>
</feature>
<evidence type="ECO:0000313" key="6">
    <source>
        <dbReference type="EMBL" id="RZS92155.1"/>
    </source>
</evidence>
<comment type="similarity">
    <text evidence="1">Belongs to the peptidase M20 family.</text>
</comment>
<dbReference type="Pfam" id="PF07687">
    <property type="entry name" value="M20_dimer"/>
    <property type="match status" value="1"/>
</dbReference>
<evidence type="ECO:0000259" key="5">
    <source>
        <dbReference type="Pfam" id="PF07687"/>
    </source>
</evidence>
<evidence type="ECO:0000256" key="1">
    <source>
        <dbReference type="ARBA" id="ARBA00006153"/>
    </source>
</evidence>
<keyword evidence="3" id="KW-0479">Metal-binding</keyword>
<gene>
    <name evidence="6" type="ORF">EV209_3278</name>
</gene>
<feature type="binding site" evidence="3">
    <location>
        <position position="126"/>
    </location>
    <ligand>
        <name>Zn(2+)</name>
        <dbReference type="ChEBI" id="CHEBI:29105"/>
        <label>2</label>
    </ligand>
</feature>
<dbReference type="InterPro" id="IPR010158">
    <property type="entry name" value="Amidase_Cbmase"/>
</dbReference>
<dbReference type="NCBIfam" id="TIGR01879">
    <property type="entry name" value="hydantase"/>
    <property type="match status" value="1"/>
</dbReference>
<organism evidence="6 7">
    <name type="scientific">Cuneatibacter caecimuris</name>
    <dbReference type="NCBI Taxonomy" id="1796618"/>
    <lineage>
        <taxon>Bacteria</taxon>
        <taxon>Bacillati</taxon>
        <taxon>Bacillota</taxon>
        <taxon>Clostridia</taxon>
        <taxon>Lachnospirales</taxon>
        <taxon>Lachnospiraceae</taxon>
        <taxon>Cuneatibacter</taxon>
    </lineage>
</organism>
<evidence type="ECO:0000313" key="7">
    <source>
        <dbReference type="Proteomes" id="UP000292927"/>
    </source>
</evidence>
<proteinExistence type="inferred from homology"/>
<dbReference type="InterPro" id="IPR011650">
    <property type="entry name" value="Peptidase_M20_dimer"/>
</dbReference>
<dbReference type="PANTHER" id="PTHR32494:SF5">
    <property type="entry name" value="ALLANTOATE AMIDOHYDROLASE"/>
    <property type="match status" value="1"/>
</dbReference>
<dbReference type="PANTHER" id="PTHR32494">
    <property type="entry name" value="ALLANTOATE DEIMINASE-RELATED"/>
    <property type="match status" value="1"/>
</dbReference>
<accession>A0A4Q7NXY2</accession>
<reference evidence="6 7" key="1">
    <citation type="submission" date="2019-02" db="EMBL/GenBank/DDBJ databases">
        <title>Genomic Encyclopedia of Type Strains, Phase IV (KMG-IV): sequencing the most valuable type-strain genomes for metagenomic binning, comparative biology and taxonomic classification.</title>
        <authorList>
            <person name="Goeker M."/>
        </authorList>
    </citation>
    <scope>NUCLEOTIDE SEQUENCE [LARGE SCALE GENOMIC DNA]</scope>
    <source>
        <strain evidence="6 7">DSM 29486</strain>
    </source>
</reference>
<dbReference type="Gene3D" id="3.30.70.360">
    <property type="match status" value="1"/>
</dbReference>
<dbReference type="SUPFAM" id="SSF53187">
    <property type="entry name" value="Zn-dependent exopeptidases"/>
    <property type="match status" value="1"/>
</dbReference>
<dbReference type="RefSeq" id="WP_130436457.1">
    <property type="nucleotide sequence ID" value="NZ_SGXF01000010.1"/>
</dbReference>
<dbReference type="Pfam" id="PF01546">
    <property type="entry name" value="Peptidase_M20"/>
    <property type="match status" value="1"/>
</dbReference>
<feature type="binding site" evidence="4">
    <location>
        <position position="285"/>
    </location>
    <ligand>
        <name>allantoate</name>
        <dbReference type="ChEBI" id="CHEBI:17536"/>
    </ligand>
</feature>
<dbReference type="InterPro" id="IPR002933">
    <property type="entry name" value="Peptidase_M20"/>
</dbReference>
<feature type="binding site" evidence="3">
    <location>
        <position position="91"/>
    </location>
    <ligand>
        <name>Zn(2+)</name>
        <dbReference type="ChEBI" id="CHEBI:29105"/>
        <label>2</label>
    </ligand>
</feature>
<comment type="caution">
    <text evidence="6">The sequence shown here is derived from an EMBL/GenBank/DDBJ whole genome shotgun (WGS) entry which is preliminary data.</text>
</comment>
<dbReference type="SUPFAM" id="SSF55031">
    <property type="entry name" value="Bacterial exopeptidase dimerisation domain"/>
    <property type="match status" value="1"/>
</dbReference>